<dbReference type="Proteomes" id="UP001183777">
    <property type="component" value="Unassembled WGS sequence"/>
</dbReference>
<name>A0ABU2RED3_9ACTN</name>
<comment type="caution">
    <text evidence="2">The sequence shown here is derived from an EMBL/GenBank/DDBJ whole genome shotgun (WGS) entry which is preliminary data.</text>
</comment>
<accession>A0ABU2RED3</accession>
<gene>
    <name evidence="2" type="ORF">RM649_06150</name>
</gene>
<evidence type="ECO:0000313" key="2">
    <source>
        <dbReference type="EMBL" id="MDT0427227.1"/>
    </source>
</evidence>
<dbReference type="EMBL" id="JAVREX010000002">
    <property type="protein sequence ID" value="MDT0427227.1"/>
    <property type="molecule type" value="Genomic_DNA"/>
</dbReference>
<organism evidence="2 3">
    <name type="scientific">Streptomyces salyersiae</name>
    <dbReference type="NCBI Taxonomy" id="3075530"/>
    <lineage>
        <taxon>Bacteria</taxon>
        <taxon>Bacillati</taxon>
        <taxon>Actinomycetota</taxon>
        <taxon>Actinomycetes</taxon>
        <taxon>Kitasatosporales</taxon>
        <taxon>Streptomycetaceae</taxon>
        <taxon>Streptomyces</taxon>
    </lineage>
</organism>
<proteinExistence type="predicted"/>
<keyword evidence="3" id="KW-1185">Reference proteome</keyword>
<protein>
    <recommendedName>
        <fullName evidence="4">Secreted protein</fullName>
    </recommendedName>
</protein>
<feature type="compositionally biased region" description="Basic residues" evidence="1">
    <location>
        <begin position="104"/>
        <end position="113"/>
    </location>
</feature>
<evidence type="ECO:0008006" key="4">
    <source>
        <dbReference type="Google" id="ProtNLM"/>
    </source>
</evidence>
<feature type="region of interest" description="Disordered" evidence="1">
    <location>
        <begin position="104"/>
        <end position="194"/>
    </location>
</feature>
<sequence>MTVVTMTGVVVIAVPVTGAAMTGVLTAVATGLRAIVVMPRVCAAFEAAIVFRVIGSHRFRVVLSGLSVPVLSRGAVGPAPVALWCGQPSAAGFEDRCHLVGRHGSHAHARPRHVLPQPFQRRTQPRAVRTRHQHQVGSGRGRRRRPVPGPQFLLGGQPHRRTARRGHQQDAWPGGRCAGQGGGQAHRSAPSRHA</sequence>
<dbReference type="RefSeq" id="WP_311655336.1">
    <property type="nucleotide sequence ID" value="NZ_JAVREX010000002.1"/>
</dbReference>
<feature type="compositionally biased region" description="Basic residues" evidence="1">
    <location>
        <begin position="128"/>
        <end position="146"/>
    </location>
</feature>
<evidence type="ECO:0000256" key="1">
    <source>
        <dbReference type="SAM" id="MobiDB-lite"/>
    </source>
</evidence>
<evidence type="ECO:0000313" key="3">
    <source>
        <dbReference type="Proteomes" id="UP001183777"/>
    </source>
</evidence>
<reference evidence="3" key="1">
    <citation type="submission" date="2023-07" db="EMBL/GenBank/DDBJ databases">
        <title>30 novel species of actinomycetes from the DSMZ collection.</title>
        <authorList>
            <person name="Nouioui I."/>
        </authorList>
    </citation>
    <scope>NUCLEOTIDE SEQUENCE [LARGE SCALE GENOMIC DNA]</scope>
    <source>
        <strain evidence="3">DSM 41770</strain>
    </source>
</reference>